<protein>
    <submittedName>
        <fullName evidence="2">Uncharacterized protein</fullName>
    </submittedName>
</protein>
<feature type="transmembrane region" description="Helical" evidence="1">
    <location>
        <begin position="183"/>
        <end position="204"/>
    </location>
</feature>
<dbReference type="EMBL" id="JACGWV010000001">
    <property type="protein sequence ID" value="MBA8808276.1"/>
    <property type="molecule type" value="Genomic_DNA"/>
</dbReference>
<dbReference type="Proteomes" id="UP000540568">
    <property type="component" value="Unassembled WGS sequence"/>
</dbReference>
<evidence type="ECO:0000256" key="1">
    <source>
        <dbReference type="SAM" id="Phobius"/>
    </source>
</evidence>
<sequence>MTATARRVGARGVDAPGRAAVGARTLRTDRWWLAPAATAAGLLVFVVYATARAFEQAYFFADERYLTPFYSPCVSLGCASAPGSSHFGMFLPDNPLIPYAALSLPFLLGFRLTCYYYRKAYYRSFWLAPAACAVPEPHARQTGETRFPLILQNAHRYFFYFAVLVSLVNTYDALVAFRHPDDGFVVGVGNLVLLANVALLWCYTASCHSCRHVMGGRLTHFSKHPVRYWFWTRISALNTRHMFFAWITLASLILTDLYVTLVARGTIVDLRLIG</sequence>
<dbReference type="RefSeq" id="WP_182616168.1">
    <property type="nucleotide sequence ID" value="NZ_BAAATF010000003.1"/>
</dbReference>
<feature type="transmembrane region" description="Helical" evidence="1">
    <location>
        <begin position="96"/>
        <end position="117"/>
    </location>
</feature>
<feature type="transmembrane region" description="Helical" evidence="1">
    <location>
        <begin position="157"/>
        <end position="177"/>
    </location>
</feature>
<dbReference type="AlphaFoldDB" id="A0A7W3J8L3"/>
<reference evidence="2 3" key="1">
    <citation type="submission" date="2020-07" db="EMBL/GenBank/DDBJ databases">
        <title>Sequencing the genomes of 1000 actinobacteria strains.</title>
        <authorList>
            <person name="Klenk H.-P."/>
        </authorList>
    </citation>
    <scope>NUCLEOTIDE SEQUENCE [LARGE SCALE GENOMIC DNA]</scope>
    <source>
        <strain evidence="2 3">DSM 44121</strain>
    </source>
</reference>
<gene>
    <name evidence="2" type="ORF">FHX71_002218</name>
</gene>
<proteinExistence type="predicted"/>
<feature type="transmembrane region" description="Helical" evidence="1">
    <location>
        <begin position="243"/>
        <end position="263"/>
    </location>
</feature>
<evidence type="ECO:0000313" key="2">
    <source>
        <dbReference type="EMBL" id="MBA8808276.1"/>
    </source>
</evidence>
<keyword evidence="1" id="KW-1133">Transmembrane helix</keyword>
<name>A0A7W3J8L3_9MICO</name>
<accession>A0A7W3J8L3</accession>
<keyword evidence="1" id="KW-0472">Membrane</keyword>
<feature type="transmembrane region" description="Helical" evidence="1">
    <location>
        <begin position="31"/>
        <end position="51"/>
    </location>
</feature>
<comment type="caution">
    <text evidence="2">The sequence shown here is derived from an EMBL/GenBank/DDBJ whole genome shotgun (WGS) entry which is preliminary data.</text>
</comment>
<keyword evidence="3" id="KW-1185">Reference proteome</keyword>
<evidence type="ECO:0000313" key="3">
    <source>
        <dbReference type="Proteomes" id="UP000540568"/>
    </source>
</evidence>
<organism evidence="2 3">
    <name type="scientific">Promicromonospora sukumoe</name>
    <dbReference type="NCBI Taxonomy" id="88382"/>
    <lineage>
        <taxon>Bacteria</taxon>
        <taxon>Bacillati</taxon>
        <taxon>Actinomycetota</taxon>
        <taxon>Actinomycetes</taxon>
        <taxon>Micrococcales</taxon>
        <taxon>Promicromonosporaceae</taxon>
        <taxon>Promicromonospora</taxon>
    </lineage>
</organism>
<keyword evidence="1" id="KW-0812">Transmembrane</keyword>